<dbReference type="KEGG" id="gqu:AWC35_09075"/>
<dbReference type="Gene3D" id="3.40.50.720">
    <property type="entry name" value="NAD(P)-binding Rossmann-like Domain"/>
    <property type="match status" value="1"/>
</dbReference>
<dbReference type="InterPro" id="IPR036291">
    <property type="entry name" value="NAD(P)-bd_dom_sf"/>
</dbReference>
<name>A0A250B059_9GAMM</name>
<dbReference type="Proteomes" id="UP000217182">
    <property type="component" value="Chromosome"/>
</dbReference>
<accession>A0A250B059</accession>
<dbReference type="Pfam" id="PF13460">
    <property type="entry name" value="NAD_binding_10"/>
    <property type="match status" value="1"/>
</dbReference>
<protein>
    <recommendedName>
        <fullName evidence="1">Semialdehyde dehydrogenase NAD-binding domain-containing protein</fullName>
    </recommendedName>
</protein>
<dbReference type="RefSeq" id="WP_095846087.1">
    <property type="nucleotide sequence ID" value="NZ_CP014136.1"/>
</dbReference>
<dbReference type="SUPFAM" id="SSF51735">
    <property type="entry name" value="NAD(P)-binding Rossmann-fold domains"/>
    <property type="match status" value="1"/>
</dbReference>
<dbReference type="InterPro" id="IPR000534">
    <property type="entry name" value="Semialdehyde_DH_NAD-bd"/>
</dbReference>
<feature type="domain" description="Semialdehyde dehydrogenase NAD-binding" evidence="1">
    <location>
        <begin position="3"/>
        <end position="103"/>
    </location>
</feature>
<reference evidence="2 3" key="1">
    <citation type="submission" date="2016-01" db="EMBL/GenBank/DDBJ databases">
        <authorList>
            <person name="Oliw E.H."/>
        </authorList>
    </citation>
    <scope>NUCLEOTIDE SEQUENCE [LARGE SCALE GENOMIC DNA]</scope>
    <source>
        <strain evidence="2 3">FRB97</strain>
    </source>
</reference>
<organism evidence="2 3">
    <name type="scientific">Gibbsiella quercinecans</name>
    <dbReference type="NCBI Taxonomy" id="929813"/>
    <lineage>
        <taxon>Bacteria</taxon>
        <taxon>Pseudomonadati</taxon>
        <taxon>Pseudomonadota</taxon>
        <taxon>Gammaproteobacteria</taxon>
        <taxon>Enterobacterales</taxon>
        <taxon>Yersiniaceae</taxon>
        <taxon>Gibbsiella</taxon>
    </lineage>
</organism>
<evidence type="ECO:0000313" key="2">
    <source>
        <dbReference type="EMBL" id="ATA19481.1"/>
    </source>
</evidence>
<dbReference type="EMBL" id="CP014136">
    <property type="protein sequence ID" value="ATA19481.1"/>
    <property type="molecule type" value="Genomic_DNA"/>
</dbReference>
<sequence>MMKVLLVGATGLVGSALLRQLQADERVTAIVAPTRVPLPPHAKLDNPVGGDLHALLAGLEAPVDAVFCCLGTTRRQAGSAEKFRDVDFSLVVASAQAGQRLGARHCLVVSALGANPRSGFFYNRTKGEMEQALREQNWPRLTLVRPSMLLGERATPRGMERLTAPLFKLLPGKWRAVAAQDVAHALLAQAFSAGSGVNILESDQLHRR</sequence>
<evidence type="ECO:0000259" key="1">
    <source>
        <dbReference type="SMART" id="SM00859"/>
    </source>
</evidence>
<dbReference type="PANTHER" id="PTHR14097:SF7">
    <property type="entry name" value="OXIDOREDUCTASE HTATIP2"/>
    <property type="match status" value="1"/>
</dbReference>
<proteinExistence type="predicted"/>
<dbReference type="InterPro" id="IPR016040">
    <property type="entry name" value="NAD(P)-bd_dom"/>
</dbReference>
<dbReference type="GO" id="GO:0016620">
    <property type="term" value="F:oxidoreductase activity, acting on the aldehyde or oxo group of donors, NAD or NADP as acceptor"/>
    <property type="evidence" value="ECO:0007669"/>
    <property type="project" value="InterPro"/>
</dbReference>
<dbReference type="AlphaFoldDB" id="A0A250B059"/>
<dbReference type="GO" id="GO:0051287">
    <property type="term" value="F:NAD binding"/>
    <property type="evidence" value="ECO:0007669"/>
    <property type="project" value="InterPro"/>
</dbReference>
<dbReference type="PANTHER" id="PTHR14097">
    <property type="entry name" value="OXIDOREDUCTASE HTATIP2"/>
    <property type="match status" value="1"/>
</dbReference>
<evidence type="ECO:0000313" key="3">
    <source>
        <dbReference type="Proteomes" id="UP000217182"/>
    </source>
</evidence>
<gene>
    <name evidence="2" type="ORF">AWC35_09075</name>
</gene>
<dbReference type="SMART" id="SM00859">
    <property type="entry name" value="Semialdhyde_dh"/>
    <property type="match status" value="1"/>
</dbReference>
<keyword evidence="3" id="KW-1185">Reference proteome</keyword>
<dbReference type="OrthoDB" id="9798632at2"/>